<evidence type="ECO:0000256" key="4">
    <source>
        <dbReference type="ARBA" id="ARBA00022989"/>
    </source>
</evidence>
<feature type="transmembrane region" description="Helical" evidence="6">
    <location>
        <begin position="55"/>
        <end position="78"/>
    </location>
</feature>
<evidence type="ECO:0000256" key="6">
    <source>
        <dbReference type="SAM" id="Phobius"/>
    </source>
</evidence>
<keyword evidence="4 6" id="KW-1133">Transmembrane helix</keyword>
<comment type="subcellular location">
    <subcellularLocation>
        <location evidence="1">Cell membrane</location>
        <topology evidence="1">Multi-pass membrane protein</topology>
    </subcellularLocation>
</comment>
<dbReference type="PROSITE" id="PS50850">
    <property type="entry name" value="MFS"/>
    <property type="match status" value="1"/>
</dbReference>
<keyword evidence="3 6" id="KW-0812">Transmembrane</keyword>
<dbReference type="RefSeq" id="WP_113765738.1">
    <property type="nucleotide sequence ID" value="NZ_LVYK01000033.1"/>
</dbReference>
<gene>
    <name evidence="8" type="ORF">A3864_15310</name>
</gene>
<evidence type="ECO:0000313" key="9">
    <source>
        <dbReference type="Proteomes" id="UP000250174"/>
    </source>
</evidence>
<feature type="transmembrane region" description="Helical" evidence="6">
    <location>
        <begin position="84"/>
        <end position="106"/>
    </location>
</feature>
<evidence type="ECO:0000313" key="8">
    <source>
        <dbReference type="EMBL" id="RAS75655.1"/>
    </source>
</evidence>
<comment type="caution">
    <text evidence="8">The sequence shown here is derived from an EMBL/GenBank/DDBJ whole genome shotgun (WGS) entry which is preliminary data.</text>
</comment>
<evidence type="ECO:0000256" key="1">
    <source>
        <dbReference type="ARBA" id="ARBA00004651"/>
    </source>
</evidence>
<keyword evidence="5 6" id="KW-0472">Membrane</keyword>
<feature type="transmembrane region" description="Helical" evidence="6">
    <location>
        <begin position="20"/>
        <end position="43"/>
    </location>
</feature>
<dbReference type="EMBL" id="LVYK01000033">
    <property type="protein sequence ID" value="RAS75655.1"/>
    <property type="molecule type" value="Genomic_DNA"/>
</dbReference>
<evidence type="ECO:0000256" key="3">
    <source>
        <dbReference type="ARBA" id="ARBA00022692"/>
    </source>
</evidence>
<dbReference type="GO" id="GO:0022857">
    <property type="term" value="F:transmembrane transporter activity"/>
    <property type="evidence" value="ECO:0007669"/>
    <property type="project" value="InterPro"/>
</dbReference>
<evidence type="ECO:0000256" key="5">
    <source>
        <dbReference type="ARBA" id="ARBA00023136"/>
    </source>
</evidence>
<evidence type="ECO:0000256" key="2">
    <source>
        <dbReference type="ARBA" id="ARBA00022448"/>
    </source>
</evidence>
<dbReference type="InterPro" id="IPR036259">
    <property type="entry name" value="MFS_trans_sf"/>
</dbReference>
<dbReference type="AlphaFoldDB" id="A0AAX1Q7U1"/>
<sequence>MFVSFNLLIGFVVLVDTAAAAVALMAIAVFFLYLTAMIYWAIIQDTVPRNNVGTAGGFIHLISNISGIIAPTVTGYFIESTGTFNIAFFLAASLAILGSLAVVFFVKPIKTEIDAVNTNTFHN</sequence>
<dbReference type="Proteomes" id="UP000250174">
    <property type="component" value="Unassembled WGS sequence"/>
</dbReference>
<evidence type="ECO:0000259" key="7">
    <source>
        <dbReference type="PROSITE" id="PS50850"/>
    </source>
</evidence>
<dbReference type="SUPFAM" id="SSF103473">
    <property type="entry name" value="MFS general substrate transporter"/>
    <property type="match status" value="1"/>
</dbReference>
<accession>A0AAX1Q7U1</accession>
<keyword evidence="2" id="KW-0813">Transport</keyword>
<dbReference type="Gene3D" id="1.20.1250.20">
    <property type="entry name" value="MFS general substrate transporter like domains"/>
    <property type="match status" value="1"/>
</dbReference>
<proteinExistence type="predicted"/>
<keyword evidence="8" id="KW-0614">Plasmid</keyword>
<name>A0AAX1Q7U1_9BACI</name>
<protein>
    <recommendedName>
        <fullName evidence="7">Major facilitator superfamily (MFS) profile domain-containing protein</fullName>
    </recommendedName>
</protein>
<feature type="domain" description="Major facilitator superfamily (MFS) profile" evidence="7">
    <location>
        <begin position="1"/>
        <end position="110"/>
    </location>
</feature>
<organism evidence="8 9">
    <name type="scientific">Priestia endophytica</name>
    <dbReference type="NCBI Taxonomy" id="135735"/>
    <lineage>
        <taxon>Bacteria</taxon>
        <taxon>Bacillati</taxon>
        <taxon>Bacillota</taxon>
        <taxon>Bacilli</taxon>
        <taxon>Bacillales</taxon>
        <taxon>Bacillaceae</taxon>
        <taxon>Priestia</taxon>
    </lineage>
</organism>
<reference evidence="8 9" key="1">
    <citation type="submission" date="2016-03" db="EMBL/GenBank/DDBJ databases">
        <title>Comparison of Bacillus endophyticus and B. anthracis characteristics using whole genome sequence analysis and microbiological techniques.</title>
        <authorList>
            <person name="Lekota K.E."/>
            <person name="Mafofo J."/>
            <person name="Rees J."/>
            <person name="Muchadeyi F.C."/>
            <person name="Madoroba E."/>
            <person name="Van Heerden H."/>
        </authorList>
    </citation>
    <scope>NUCLEOTIDE SEQUENCE [LARGE SCALE GENOMIC DNA]</scope>
    <source>
        <strain evidence="8 9">3631_10C</strain>
        <plasmid evidence="8">pBEH1</plasmid>
    </source>
</reference>
<dbReference type="InterPro" id="IPR020846">
    <property type="entry name" value="MFS_dom"/>
</dbReference>
<dbReference type="GO" id="GO:0005886">
    <property type="term" value="C:plasma membrane"/>
    <property type="evidence" value="ECO:0007669"/>
    <property type="project" value="UniProtKB-SubCell"/>
</dbReference>
<geneLocation type="plasmid" evidence="8">
    <name>pBEH1</name>
</geneLocation>